<dbReference type="WBParaSite" id="Pan_g4551.t1">
    <property type="protein sequence ID" value="Pan_g4551.t1"/>
    <property type="gene ID" value="Pan_g4551"/>
</dbReference>
<dbReference type="InterPro" id="IPR004151">
    <property type="entry name" value="7TM_GPCR_serpentine_rcpt_Sre"/>
</dbReference>
<protein>
    <submittedName>
        <fullName evidence="4">G_PROTEIN_RECEP_F1_2 domain-containing protein</fullName>
    </submittedName>
</protein>
<dbReference type="Proteomes" id="UP000492821">
    <property type="component" value="Unassembled WGS sequence"/>
</dbReference>
<feature type="transmembrane region" description="Helical" evidence="2">
    <location>
        <begin position="242"/>
        <end position="264"/>
    </location>
</feature>
<dbReference type="InterPro" id="IPR052854">
    <property type="entry name" value="Serpentine_rcpt_epsilon"/>
</dbReference>
<evidence type="ECO:0000256" key="2">
    <source>
        <dbReference type="SAM" id="Phobius"/>
    </source>
</evidence>
<name>A0A7E4W071_PANRE</name>
<organism evidence="3 4">
    <name type="scientific">Panagrellus redivivus</name>
    <name type="common">Microworm</name>
    <dbReference type="NCBI Taxonomy" id="6233"/>
    <lineage>
        <taxon>Eukaryota</taxon>
        <taxon>Metazoa</taxon>
        <taxon>Ecdysozoa</taxon>
        <taxon>Nematoda</taxon>
        <taxon>Chromadorea</taxon>
        <taxon>Rhabditida</taxon>
        <taxon>Tylenchina</taxon>
        <taxon>Panagrolaimomorpha</taxon>
        <taxon>Panagrolaimoidea</taxon>
        <taxon>Panagrolaimidae</taxon>
        <taxon>Panagrellus</taxon>
    </lineage>
</organism>
<feature type="transmembrane region" description="Helical" evidence="2">
    <location>
        <begin position="152"/>
        <end position="178"/>
    </location>
</feature>
<feature type="transmembrane region" description="Helical" evidence="2">
    <location>
        <begin position="184"/>
        <end position="206"/>
    </location>
</feature>
<evidence type="ECO:0000256" key="1">
    <source>
        <dbReference type="ARBA" id="ARBA00006803"/>
    </source>
</evidence>
<sequence length="352" mass="40482">MDSFITKFDNLNNSYQITLQSCSERITFIKNNKLLIDIVTVFYSTLLNIIVLISLPILHRGLKFHIHLRCMIYEKWVFYMLYRCANDASIILSYILPDVSEDGYSKVYAVKKALLPLSIVEIVCAAIVCGAISNIILERLLATVLINFYEHWVCYTLVATISFTVGGIFASLAFLVMLVNDGSIFVIPLLFILLVDLAIAVSYIVYKNYKLHAIRITSENRMTLSKRYQLSENLRSIKLMQAFLVTEVMCNTCNLAAFFAYLIADDFWIKLVMHYVWQWIALFFATLILVLFLGKGTKQTMKRLCRIRNNSIESHISTENPLPIKSTTNENLMLKSQQETDVYFSQLARSWS</sequence>
<dbReference type="AlphaFoldDB" id="A0A7E4W071"/>
<dbReference type="Pfam" id="PF03125">
    <property type="entry name" value="Sre"/>
    <property type="match status" value="1"/>
</dbReference>
<keyword evidence="2" id="KW-0812">Transmembrane</keyword>
<dbReference type="PANTHER" id="PTHR47518:SF10">
    <property type="entry name" value="G PROTEIN-COUPLED RECEPTOR-RELATED"/>
    <property type="match status" value="1"/>
</dbReference>
<reference evidence="4" key="2">
    <citation type="submission" date="2020-10" db="UniProtKB">
        <authorList>
            <consortium name="WormBaseParasite"/>
        </authorList>
    </citation>
    <scope>IDENTIFICATION</scope>
</reference>
<dbReference type="GO" id="GO:0007606">
    <property type="term" value="P:sensory perception of chemical stimulus"/>
    <property type="evidence" value="ECO:0007669"/>
    <property type="project" value="InterPro"/>
</dbReference>
<keyword evidence="3" id="KW-1185">Reference proteome</keyword>
<feature type="transmembrane region" description="Helical" evidence="2">
    <location>
        <begin position="34"/>
        <end position="55"/>
    </location>
</feature>
<dbReference type="PROSITE" id="PS51257">
    <property type="entry name" value="PROKAR_LIPOPROTEIN"/>
    <property type="match status" value="1"/>
</dbReference>
<accession>A0A7E4W071</accession>
<dbReference type="GO" id="GO:0016020">
    <property type="term" value="C:membrane"/>
    <property type="evidence" value="ECO:0007669"/>
    <property type="project" value="InterPro"/>
</dbReference>
<evidence type="ECO:0000313" key="3">
    <source>
        <dbReference type="Proteomes" id="UP000492821"/>
    </source>
</evidence>
<comment type="similarity">
    <text evidence="1">Belongs to the nematode receptor-like protein sre family.</text>
</comment>
<proteinExistence type="inferred from homology"/>
<keyword evidence="2" id="KW-0472">Membrane</keyword>
<feature type="transmembrane region" description="Helical" evidence="2">
    <location>
        <begin position="276"/>
        <end position="294"/>
    </location>
</feature>
<dbReference type="PANTHER" id="PTHR47518">
    <property type="entry name" value="SERPENTINE RECEPTOR CLASS EPSILON-13-RELATED"/>
    <property type="match status" value="1"/>
</dbReference>
<reference evidence="3" key="1">
    <citation type="journal article" date="2013" name="Genetics">
        <title>The draft genome and transcriptome of Panagrellus redivivus are shaped by the harsh demands of a free-living lifestyle.</title>
        <authorList>
            <person name="Srinivasan J."/>
            <person name="Dillman A.R."/>
            <person name="Macchietto M.G."/>
            <person name="Heikkinen L."/>
            <person name="Lakso M."/>
            <person name="Fracchia K.M."/>
            <person name="Antoshechkin I."/>
            <person name="Mortazavi A."/>
            <person name="Wong G."/>
            <person name="Sternberg P.W."/>
        </authorList>
    </citation>
    <scope>NUCLEOTIDE SEQUENCE [LARGE SCALE GENOMIC DNA]</scope>
    <source>
        <strain evidence="3">MT8872</strain>
    </source>
</reference>
<keyword evidence="2" id="KW-1133">Transmembrane helix</keyword>
<feature type="transmembrane region" description="Helical" evidence="2">
    <location>
        <begin position="116"/>
        <end position="140"/>
    </location>
</feature>
<evidence type="ECO:0000313" key="4">
    <source>
        <dbReference type="WBParaSite" id="Pan_g4551.t1"/>
    </source>
</evidence>